<dbReference type="KEGG" id="mls:MSLAZ_2145"/>
<evidence type="ECO:0000256" key="5">
    <source>
        <dbReference type="RuleBase" id="RU004187"/>
    </source>
</evidence>
<keyword evidence="3 5" id="KW-0067">ATP-binding</keyword>
<evidence type="ECO:0000256" key="3">
    <source>
        <dbReference type="ARBA" id="ARBA00022840"/>
    </source>
</evidence>
<sequence length="583" mass="62886">MGPIPEIKRPQARKQLQIINYLSFNLYYAFSGGFVQMDKGGQQIYIIDPRKEQTKGRDVLSMNIAAAKAVANIVKSTLGPRGMDKMLVNPLGDITITNDGATILHDISIEHPTAKMLVEVAKSLESSAGDGTTSAVVFTGALLEKAEGLIENGVHPSVVVKGYRLAAEKAVEILEDLAVTAGEGDRDLLVKTARTSITGKASEKYSRLISELCVDAVLAIHEDGKADLKHIILTKDIGRRVEDTEYVEGVVLDKVALDKNFSLKVVNPNIALIDAPMETEKTANKAKLQISAVSDIENFLKQEDAALFEMADHIIRAGANAVFCSKGMDDKVAAYLQSRGIYATRRVKNDDMQHLADATGGRPVRNIKELTEKELGHAGLLEQDRDDDQGKTYLRDCKGAKSVSIVLRGGTEHVVDNLERAIDDALRVVKCVVEDGKVVAGGGASEMAVALSLRSYASSVGGREQMAITAFAEALEEIPRTIARNAGLDAIDTILNLRAKHVENKNAGLNILTGAAEDMLEKGVVDPLRVKVNSIKAGSETAAMVLRVDSMLRAQSSSMQDVKPEHMASTYDGMSAPGLNMRR</sequence>
<gene>
    <name evidence="7" type="ORF">MSLAZ_2145</name>
</gene>
<dbReference type="GO" id="GO:0016887">
    <property type="term" value="F:ATP hydrolysis activity"/>
    <property type="evidence" value="ECO:0007669"/>
    <property type="project" value="InterPro"/>
</dbReference>
<dbReference type="HOGENOM" id="CLU_008891_7_3_2"/>
<dbReference type="PROSITE" id="PS00750">
    <property type="entry name" value="TCP1_1"/>
    <property type="match status" value="1"/>
</dbReference>
<dbReference type="InterPro" id="IPR054827">
    <property type="entry name" value="thermosome_alpha"/>
</dbReference>
<dbReference type="Gene3D" id="3.50.7.10">
    <property type="entry name" value="GroEL"/>
    <property type="match status" value="1"/>
</dbReference>
<evidence type="ECO:0000256" key="2">
    <source>
        <dbReference type="ARBA" id="ARBA00022741"/>
    </source>
</evidence>
<name>A0A0E3S538_9EURY</name>
<evidence type="ECO:0000256" key="6">
    <source>
        <dbReference type="SAM" id="MobiDB-lite"/>
    </source>
</evidence>
<proteinExistence type="inferred from homology"/>
<dbReference type="InterPro" id="IPR017998">
    <property type="entry name" value="Chaperone_TCP-1"/>
</dbReference>
<dbReference type="InterPro" id="IPR012714">
    <property type="entry name" value="Thermosome_arc"/>
</dbReference>
<dbReference type="InterPro" id="IPR002423">
    <property type="entry name" value="Cpn60/GroEL/TCP-1"/>
</dbReference>
<dbReference type="STRING" id="1434111.MSLAZ_2145"/>
<evidence type="ECO:0000256" key="1">
    <source>
        <dbReference type="ARBA" id="ARBA00008020"/>
    </source>
</evidence>
<dbReference type="SUPFAM" id="SSF52029">
    <property type="entry name" value="GroEL apical domain-like"/>
    <property type="match status" value="1"/>
</dbReference>
<keyword evidence="7" id="KW-0346">Stress response</keyword>
<dbReference type="NCBIfam" id="TIGR02339">
    <property type="entry name" value="thermosome_arch"/>
    <property type="match status" value="1"/>
</dbReference>
<keyword evidence="8" id="KW-1185">Reference proteome</keyword>
<dbReference type="Gene3D" id="3.30.260.10">
    <property type="entry name" value="TCP-1-like chaperonin intermediate domain"/>
    <property type="match status" value="1"/>
</dbReference>
<keyword evidence="2 5" id="KW-0547">Nucleotide-binding</keyword>
<evidence type="ECO:0000313" key="8">
    <source>
        <dbReference type="Proteomes" id="UP000033072"/>
    </source>
</evidence>
<organism evidence="7 8">
    <name type="scientific">Methanosarcina lacustris Z-7289</name>
    <dbReference type="NCBI Taxonomy" id="1434111"/>
    <lineage>
        <taxon>Archaea</taxon>
        <taxon>Methanobacteriati</taxon>
        <taxon>Methanobacteriota</taxon>
        <taxon>Stenosarchaea group</taxon>
        <taxon>Methanomicrobia</taxon>
        <taxon>Methanosarcinales</taxon>
        <taxon>Methanosarcinaceae</taxon>
        <taxon>Methanosarcina</taxon>
    </lineage>
</organism>
<dbReference type="EMBL" id="CP009515">
    <property type="protein sequence ID" value="AKB75406.1"/>
    <property type="molecule type" value="Genomic_DNA"/>
</dbReference>
<dbReference type="InterPro" id="IPR027413">
    <property type="entry name" value="GROEL-like_equatorial_sf"/>
</dbReference>
<feature type="region of interest" description="Disordered" evidence="6">
    <location>
        <begin position="558"/>
        <end position="583"/>
    </location>
</feature>
<reference evidence="7 8" key="1">
    <citation type="submission" date="2014-07" db="EMBL/GenBank/DDBJ databases">
        <title>Methanogenic archaea and the global carbon cycle.</title>
        <authorList>
            <person name="Henriksen J.R."/>
            <person name="Luke J."/>
            <person name="Reinhart S."/>
            <person name="Benedict M.N."/>
            <person name="Youngblut N.D."/>
            <person name="Metcalf M.E."/>
            <person name="Whitaker R.J."/>
            <person name="Metcalf W.W."/>
        </authorList>
    </citation>
    <scope>NUCLEOTIDE SEQUENCE [LARGE SCALE GENOMIC DNA]</scope>
    <source>
        <strain evidence="7 8">Z-7289</strain>
    </source>
</reference>
<dbReference type="GO" id="GO:0051082">
    <property type="term" value="F:unfolded protein binding"/>
    <property type="evidence" value="ECO:0007669"/>
    <property type="project" value="InterPro"/>
</dbReference>
<dbReference type="InterPro" id="IPR053374">
    <property type="entry name" value="TCP-1_chaperonin"/>
</dbReference>
<dbReference type="AlphaFoldDB" id="A0A0E3S538"/>
<evidence type="ECO:0000313" key="7">
    <source>
        <dbReference type="EMBL" id="AKB75406.1"/>
    </source>
</evidence>
<dbReference type="SUPFAM" id="SSF48592">
    <property type="entry name" value="GroEL equatorial domain-like"/>
    <property type="match status" value="1"/>
</dbReference>
<dbReference type="InterPro" id="IPR027410">
    <property type="entry name" value="TCP-1-like_intermed_sf"/>
</dbReference>
<dbReference type="NCBIfam" id="NF041082">
    <property type="entry name" value="thermosome_alpha"/>
    <property type="match status" value="1"/>
</dbReference>
<dbReference type="PROSITE" id="PS00751">
    <property type="entry name" value="TCP1_2"/>
    <property type="match status" value="1"/>
</dbReference>
<keyword evidence="4 5" id="KW-0143">Chaperone</keyword>
<dbReference type="Pfam" id="PF00118">
    <property type="entry name" value="Cpn60_TCP1"/>
    <property type="match status" value="1"/>
</dbReference>
<dbReference type="PATRIC" id="fig|1434111.4.peg.2848"/>
<protein>
    <submittedName>
        <fullName evidence="7">Heat shock protein 60 family chaperone GroEL</fullName>
    </submittedName>
</protein>
<dbReference type="GO" id="GO:0140662">
    <property type="term" value="F:ATP-dependent protein folding chaperone"/>
    <property type="evidence" value="ECO:0007669"/>
    <property type="project" value="InterPro"/>
</dbReference>
<dbReference type="CDD" id="cd03343">
    <property type="entry name" value="cpn60"/>
    <property type="match status" value="1"/>
</dbReference>
<comment type="similarity">
    <text evidence="1 5">Belongs to the TCP-1 chaperonin family.</text>
</comment>
<dbReference type="SUPFAM" id="SSF54849">
    <property type="entry name" value="GroEL-intermediate domain like"/>
    <property type="match status" value="1"/>
</dbReference>
<dbReference type="InterPro" id="IPR027409">
    <property type="entry name" value="GroEL-like_apical_dom_sf"/>
</dbReference>
<dbReference type="PRINTS" id="PR00304">
    <property type="entry name" value="TCOMPLEXTCP1"/>
</dbReference>
<dbReference type="Proteomes" id="UP000033072">
    <property type="component" value="Chromosome"/>
</dbReference>
<dbReference type="Gene3D" id="1.10.560.10">
    <property type="entry name" value="GroEL-like equatorial domain"/>
    <property type="match status" value="1"/>
</dbReference>
<dbReference type="GO" id="GO:0005524">
    <property type="term" value="F:ATP binding"/>
    <property type="evidence" value="ECO:0007669"/>
    <property type="project" value="UniProtKB-KW"/>
</dbReference>
<dbReference type="NCBIfam" id="NF041083">
    <property type="entry name" value="thermosome_beta"/>
    <property type="match status" value="1"/>
</dbReference>
<dbReference type="PANTHER" id="PTHR11353">
    <property type="entry name" value="CHAPERONIN"/>
    <property type="match status" value="1"/>
</dbReference>
<dbReference type="InterPro" id="IPR002194">
    <property type="entry name" value="Chaperonin_TCP-1_CS"/>
</dbReference>
<accession>A0A0E3S538</accession>
<evidence type="ECO:0000256" key="4">
    <source>
        <dbReference type="ARBA" id="ARBA00023186"/>
    </source>
</evidence>